<name>A0A447IPF4_9RHOB</name>
<dbReference type="RefSeq" id="WP_126154916.1">
    <property type="nucleotide sequence ID" value="NZ_UZWE01000035.1"/>
</dbReference>
<proteinExistence type="predicted"/>
<keyword evidence="2" id="KW-1185">Reference proteome</keyword>
<dbReference type="AlphaFoldDB" id="A0A447IPF4"/>
<reference evidence="1 2" key="1">
    <citation type="submission" date="2018-12" db="EMBL/GenBank/DDBJ databases">
        <authorList>
            <person name="Criscuolo A."/>
        </authorList>
    </citation>
    <scope>NUCLEOTIDE SEQUENCE [LARGE SCALE GENOMIC DNA]</scope>
    <source>
        <strain evidence="1">ACIP1116241</strain>
    </source>
</reference>
<sequence>MPGAQVAAINAVAETGEIDQRVIERLAQQSGQEPAKIAQQVQQVYDGFHGAISSRLEGAGVHDLELFDEFVGSDQRLHRDMQKAVRDLMMHNDASGFDRLATSYREALDQIDPEAVAEALAAAGIRHRRDGGGILMTLPGHGEVTYRAAMKAGLIKVSRV</sequence>
<protein>
    <submittedName>
        <fullName evidence="1">Uncharacterized protein</fullName>
    </submittedName>
</protein>
<evidence type="ECO:0000313" key="2">
    <source>
        <dbReference type="Proteomes" id="UP000270743"/>
    </source>
</evidence>
<dbReference type="OrthoDB" id="7769367at2"/>
<dbReference type="Proteomes" id="UP000270743">
    <property type="component" value="Unassembled WGS sequence"/>
</dbReference>
<evidence type="ECO:0000313" key="1">
    <source>
        <dbReference type="EMBL" id="VDS09259.1"/>
    </source>
</evidence>
<organism evidence="1 2">
    <name type="scientific">Paracoccus haematequi</name>
    <dbReference type="NCBI Taxonomy" id="2491866"/>
    <lineage>
        <taxon>Bacteria</taxon>
        <taxon>Pseudomonadati</taxon>
        <taxon>Pseudomonadota</taxon>
        <taxon>Alphaproteobacteria</taxon>
        <taxon>Rhodobacterales</taxon>
        <taxon>Paracoccaceae</taxon>
        <taxon>Paracoccus</taxon>
    </lineage>
</organism>
<accession>A0A447IPF4</accession>
<dbReference type="EMBL" id="UZWE01000035">
    <property type="protein sequence ID" value="VDS09259.1"/>
    <property type="molecule type" value="Genomic_DNA"/>
</dbReference>
<gene>
    <name evidence="1" type="ORF">PARHAE_02456</name>
</gene>